<protein>
    <submittedName>
        <fullName evidence="2">Nucleotidyltransferase domain-containing protein</fullName>
    </submittedName>
</protein>
<dbReference type="Gene3D" id="3.30.460.10">
    <property type="entry name" value="Beta Polymerase, domain 2"/>
    <property type="match status" value="1"/>
</dbReference>
<feature type="domain" description="Polymerase beta nucleotidyltransferase" evidence="1">
    <location>
        <begin position="24"/>
        <end position="111"/>
    </location>
</feature>
<dbReference type="InterPro" id="IPR041633">
    <property type="entry name" value="Polbeta"/>
</dbReference>
<organism evidence="2 3">
    <name type="scientific">Candidatus Desulfaltia bathyphila</name>
    <dbReference type="NCBI Taxonomy" id="2841697"/>
    <lineage>
        <taxon>Bacteria</taxon>
        <taxon>Pseudomonadati</taxon>
        <taxon>Thermodesulfobacteriota</taxon>
        <taxon>Desulfobacteria</taxon>
        <taxon>Desulfobacterales</taxon>
        <taxon>Desulfobacterales incertae sedis</taxon>
        <taxon>Candidatus Desulfaltia</taxon>
    </lineage>
</organism>
<dbReference type="InterPro" id="IPR043519">
    <property type="entry name" value="NT_sf"/>
</dbReference>
<sequence length="113" mass="13235">MNRLNRVEESIVKTFIHLIITDYRKAIQKIILFGSRARGVARPGSDYDLLIITNEKDPVIKEKLYGEAYEFFLSSLADISLKITSESDWKTMKHRNSHFYKIIKKEGITLWTQ</sequence>
<reference evidence="2 3" key="1">
    <citation type="submission" date="2020-08" db="EMBL/GenBank/DDBJ databases">
        <title>Bridging the membrane lipid divide: bacteria of the FCB group superphylum have the potential to synthesize archaeal ether lipids.</title>
        <authorList>
            <person name="Villanueva L."/>
            <person name="Von Meijenfeldt F.A.B."/>
            <person name="Westbye A.B."/>
            <person name="Yadav S."/>
            <person name="Hopmans E.C."/>
            <person name="Dutilh B.E."/>
            <person name="Sinninghe Damste J.S."/>
        </authorList>
    </citation>
    <scope>NUCLEOTIDE SEQUENCE [LARGE SCALE GENOMIC DNA]</scope>
    <source>
        <strain evidence="2">NIOZ-UU82</strain>
    </source>
</reference>
<dbReference type="CDD" id="cd05403">
    <property type="entry name" value="NT_KNTase_like"/>
    <property type="match status" value="1"/>
</dbReference>
<proteinExistence type="predicted"/>
<name>A0A8J6N5K1_9BACT</name>
<comment type="caution">
    <text evidence="2">The sequence shown here is derived from an EMBL/GenBank/DDBJ whole genome shotgun (WGS) entry which is preliminary data.</text>
</comment>
<dbReference type="PANTHER" id="PTHR33933:SF1">
    <property type="entry name" value="PROTEIN ADENYLYLTRANSFERASE MNTA-RELATED"/>
    <property type="match status" value="1"/>
</dbReference>
<dbReference type="AlphaFoldDB" id="A0A8J6N5K1"/>
<accession>A0A8J6N5K1</accession>
<dbReference type="EMBL" id="JACNLL010000035">
    <property type="protein sequence ID" value="MBC8199105.1"/>
    <property type="molecule type" value="Genomic_DNA"/>
</dbReference>
<gene>
    <name evidence="2" type="ORF">H8E80_03545</name>
</gene>
<dbReference type="PANTHER" id="PTHR33933">
    <property type="entry name" value="NUCLEOTIDYLTRANSFERASE"/>
    <property type="match status" value="1"/>
</dbReference>
<dbReference type="InterPro" id="IPR052548">
    <property type="entry name" value="Type_VII_TA_antitoxin"/>
</dbReference>
<dbReference type="Proteomes" id="UP000603545">
    <property type="component" value="Unassembled WGS sequence"/>
</dbReference>
<dbReference type="SUPFAM" id="SSF81301">
    <property type="entry name" value="Nucleotidyltransferase"/>
    <property type="match status" value="1"/>
</dbReference>
<evidence type="ECO:0000313" key="3">
    <source>
        <dbReference type="Proteomes" id="UP000603545"/>
    </source>
</evidence>
<evidence type="ECO:0000313" key="2">
    <source>
        <dbReference type="EMBL" id="MBC8199105.1"/>
    </source>
</evidence>
<evidence type="ECO:0000259" key="1">
    <source>
        <dbReference type="Pfam" id="PF18765"/>
    </source>
</evidence>
<dbReference type="Pfam" id="PF18765">
    <property type="entry name" value="Polbeta"/>
    <property type="match status" value="1"/>
</dbReference>